<evidence type="ECO:0000313" key="2">
    <source>
        <dbReference type="EMBL" id="RDG38595.1"/>
    </source>
</evidence>
<evidence type="ECO:0000256" key="1">
    <source>
        <dbReference type="SAM" id="MobiDB-lite"/>
    </source>
</evidence>
<feature type="region of interest" description="Disordered" evidence="1">
    <location>
        <begin position="173"/>
        <end position="197"/>
    </location>
</feature>
<evidence type="ECO:0000313" key="3">
    <source>
        <dbReference type="Proteomes" id="UP000253741"/>
    </source>
</evidence>
<feature type="compositionally biased region" description="Basic and acidic residues" evidence="1">
    <location>
        <begin position="179"/>
        <end position="197"/>
    </location>
</feature>
<dbReference type="Proteomes" id="UP000253741">
    <property type="component" value="Unassembled WGS sequence"/>
</dbReference>
<keyword evidence="3" id="KW-1185">Reference proteome</keyword>
<reference evidence="2 3" key="1">
    <citation type="submission" date="2018-07" db="EMBL/GenBank/DDBJ databases">
        <title>Streptomyces species from bats.</title>
        <authorList>
            <person name="Dunlap C."/>
        </authorList>
    </citation>
    <scope>NUCLEOTIDE SEQUENCE [LARGE SCALE GENOMIC DNA]</scope>
    <source>
        <strain evidence="2 3">AC230</strain>
    </source>
</reference>
<sequence length="731" mass="79353">MQDLLNVKLTPLSSAITDWTQAIEKLKHLVDDAKAMKQRANGAQWEGENATVTREFVSKTAKEFTDAHTEATSIRDLLKDAHTQLQSAQTELKAICDNPPKGIVIHPDGVLSHRVHPDRRAKGSTEESATPAEFEALRTKLEAVLKRAAEADKLCAWGLRSLVKDHPHDFGSTSYSSLKDAKQARDAERAVQDRKEGREAAQLFGRLDHLSDKEMERLLTLTKNGENSAAFSAELLKNLSVDGREGQEALLKLTTALDSHDASGGLPETHAQLRSSLSASLAAATQPGAPLGPVNGVTSDWATKLLDVARDGNGLPDRHPGSIKGGFETLSRLTGLIGAGDAKYDGAFLESAASTVRDYEEHSSDPYSYVKDNWKGTQADPMGGLMQAFSRSPEAAEAFFDPKKSDNLQYFLKDRDWPGSSVENDMPQETIETSARHYFGQALEAAATGHEANAGPQEIPARHSATQAAIFTDVVKQYGADIAGDPQGMPAGLRSGVGAMFADYAGDIHQILGKSVNTNTEFSHLEIGRNDLIPAMRAVAEDPTAFGRIHDALTTYIATGIDDHPAEDFVTKDSKSSNKLAAFANQSASTMGHLDELRADVIHKIGEDKASAAAWNKMMQYHMIGAPFTNIPLAGDSIQRLVDVGTAEYMNGLVEEIDKETRNNLARHFSSGEQQIQKMLETAFKDKFPEDQWYLMDTDTGQFESILQTGVENSYYNGLTGGAGNTGRRAN</sequence>
<name>A0A370BGS0_9ACTN</name>
<accession>A0A370BGS0</accession>
<proteinExistence type="predicted"/>
<organism evidence="2 3">
    <name type="scientific">Streptomyces corynorhini</name>
    <dbReference type="NCBI Taxonomy" id="2282652"/>
    <lineage>
        <taxon>Bacteria</taxon>
        <taxon>Bacillati</taxon>
        <taxon>Actinomycetota</taxon>
        <taxon>Actinomycetes</taxon>
        <taxon>Kitasatosporales</taxon>
        <taxon>Streptomycetaceae</taxon>
        <taxon>Streptomyces</taxon>
    </lineage>
</organism>
<protein>
    <submittedName>
        <fullName evidence="2">Uncharacterized protein</fullName>
    </submittedName>
</protein>
<dbReference type="AlphaFoldDB" id="A0A370BGS0"/>
<comment type="caution">
    <text evidence="2">The sequence shown here is derived from an EMBL/GenBank/DDBJ whole genome shotgun (WGS) entry which is preliminary data.</text>
</comment>
<dbReference type="EMBL" id="QQNA01000053">
    <property type="protein sequence ID" value="RDG38595.1"/>
    <property type="molecule type" value="Genomic_DNA"/>
</dbReference>
<gene>
    <name evidence="2" type="ORF">DVH02_08400</name>
</gene>